<dbReference type="GO" id="GO:0016020">
    <property type="term" value="C:membrane"/>
    <property type="evidence" value="ECO:0007669"/>
    <property type="project" value="TreeGrafter"/>
</dbReference>
<dbReference type="InterPro" id="IPR050266">
    <property type="entry name" value="AB_hydrolase_sf"/>
</dbReference>
<protein>
    <submittedName>
        <fullName evidence="2">Alpha/beta hydrolase</fullName>
    </submittedName>
</protein>
<dbReference type="RefSeq" id="WP_164333806.1">
    <property type="nucleotide sequence ID" value="NZ_JAAGMD010000392.1"/>
</dbReference>
<feature type="domain" description="AB hydrolase-1" evidence="1">
    <location>
        <begin position="43"/>
        <end position="271"/>
    </location>
</feature>
<keyword evidence="2" id="KW-0378">Hydrolase</keyword>
<comment type="caution">
    <text evidence="2">The sequence shown here is derived from an EMBL/GenBank/DDBJ whole genome shotgun (WGS) entry which is preliminary data.</text>
</comment>
<dbReference type="EMBL" id="JAAGMD010000392">
    <property type="protein sequence ID" value="NEA87092.1"/>
    <property type="molecule type" value="Genomic_DNA"/>
</dbReference>
<evidence type="ECO:0000313" key="2">
    <source>
        <dbReference type="EMBL" id="NEA87092.1"/>
    </source>
</evidence>
<gene>
    <name evidence="2" type="ORF">G3I53_13800</name>
</gene>
<dbReference type="GO" id="GO:0047372">
    <property type="term" value="F:monoacylglycerol lipase activity"/>
    <property type="evidence" value="ECO:0007669"/>
    <property type="project" value="TreeGrafter"/>
</dbReference>
<dbReference type="PANTHER" id="PTHR43798:SF33">
    <property type="entry name" value="HYDROLASE, PUTATIVE (AFU_ORTHOLOGUE AFUA_2G14860)-RELATED"/>
    <property type="match status" value="1"/>
</dbReference>
<dbReference type="AlphaFoldDB" id="A0A6G3QUT1"/>
<dbReference type="InterPro" id="IPR000073">
    <property type="entry name" value="AB_hydrolase_1"/>
</dbReference>
<dbReference type="InterPro" id="IPR029058">
    <property type="entry name" value="AB_hydrolase_fold"/>
</dbReference>
<dbReference type="PANTHER" id="PTHR43798">
    <property type="entry name" value="MONOACYLGLYCEROL LIPASE"/>
    <property type="match status" value="1"/>
</dbReference>
<accession>A0A6G3QUT1</accession>
<reference evidence="2" key="1">
    <citation type="submission" date="2020-01" db="EMBL/GenBank/DDBJ databases">
        <title>Insect and environment-associated Actinomycetes.</title>
        <authorList>
            <person name="Currrie C."/>
            <person name="Chevrette M."/>
            <person name="Carlson C."/>
            <person name="Stubbendieck R."/>
            <person name="Wendt-Pienkowski E."/>
        </authorList>
    </citation>
    <scope>NUCLEOTIDE SEQUENCE</scope>
    <source>
        <strain evidence="2">SID14436</strain>
    </source>
</reference>
<dbReference type="SUPFAM" id="SSF53474">
    <property type="entry name" value="alpha/beta-Hydrolases"/>
    <property type="match status" value="1"/>
</dbReference>
<evidence type="ECO:0000259" key="1">
    <source>
        <dbReference type="Pfam" id="PF12697"/>
    </source>
</evidence>
<dbReference type="Gene3D" id="3.40.50.1820">
    <property type="entry name" value="alpha/beta hydrolase"/>
    <property type="match status" value="1"/>
</dbReference>
<dbReference type="GO" id="GO:0046464">
    <property type="term" value="P:acylglycerol catabolic process"/>
    <property type="evidence" value="ECO:0007669"/>
    <property type="project" value="TreeGrafter"/>
</dbReference>
<proteinExistence type="predicted"/>
<sequence length="279" mass="30566">MTGPARRTVAGSGVEETAHSLDTSGARLHYWTAGAADRPGIALTHGAGADHRMFDPQIPALVNAGYRTLRWDVRYHGASASRTGRFRTVHAADDLAALLDAAGMPRPVVLLGQSMGGNIAQEYLRRRPEEVSALVVIGSTSSTLPITRREQRTLTLSRLLMRLVPFGRLTRSMARASAESPRAREYLHEAFAANGRRSFLTTWDGMTRAIDPSPGYRVEKPELLLCGEHDGTGNIRSAMERWSERDPHSEFHVIPGAGHVANLDRPDEVNRLTVAFLKA</sequence>
<dbReference type="Pfam" id="PF12697">
    <property type="entry name" value="Abhydrolase_6"/>
    <property type="match status" value="1"/>
</dbReference>
<organism evidence="2">
    <name type="scientific">Streptomyces sp. SID14436</name>
    <dbReference type="NCBI Taxonomy" id="2706070"/>
    <lineage>
        <taxon>Bacteria</taxon>
        <taxon>Bacillati</taxon>
        <taxon>Actinomycetota</taxon>
        <taxon>Actinomycetes</taxon>
        <taxon>Kitasatosporales</taxon>
        <taxon>Streptomycetaceae</taxon>
        <taxon>Streptomyces</taxon>
    </lineage>
</organism>
<name>A0A6G3QUT1_9ACTN</name>